<dbReference type="InterPro" id="IPR036890">
    <property type="entry name" value="HATPase_C_sf"/>
</dbReference>
<comment type="caution">
    <text evidence="3">The sequence shown here is derived from an EMBL/GenBank/DDBJ whole genome shotgun (WGS) entry which is preliminary data.</text>
</comment>
<dbReference type="InterPro" id="IPR050640">
    <property type="entry name" value="Bact_2-comp_sensor_kinase"/>
</dbReference>
<dbReference type="AlphaFoldDB" id="A0A7X8XU63"/>
<evidence type="ECO:0000313" key="4">
    <source>
        <dbReference type="Proteomes" id="UP000585050"/>
    </source>
</evidence>
<feature type="transmembrane region" description="Helical" evidence="1">
    <location>
        <begin position="74"/>
        <end position="95"/>
    </location>
</feature>
<gene>
    <name evidence="3" type="ORF">HGP29_02460</name>
</gene>
<evidence type="ECO:0000256" key="1">
    <source>
        <dbReference type="SAM" id="Phobius"/>
    </source>
</evidence>
<keyword evidence="4" id="KW-1185">Reference proteome</keyword>
<dbReference type="Gene3D" id="3.30.565.10">
    <property type="entry name" value="Histidine kinase-like ATPase, C-terminal domain"/>
    <property type="match status" value="1"/>
</dbReference>
<feature type="domain" description="Signal transduction histidine kinase internal region" evidence="2">
    <location>
        <begin position="158"/>
        <end position="235"/>
    </location>
</feature>
<keyword evidence="3" id="KW-0418">Kinase</keyword>
<dbReference type="EMBL" id="JABAIL010000001">
    <property type="protein sequence ID" value="NLR90046.1"/>
    <property type="molecule type" value="Genomic_DNA"/>
</dbReference>
<protein>
    <submittedName>
        <fullName evidence="3">Histidine kinase</fullName>
    </submittedName>
</protein>
<dbReference type="Proteomes" id="UP000585050">
    <property type="component" value="Unassembled WGS sequence"/>
</dbReference>
<keyword evidence="1" id="KW-0472">Membrane</keyword>
<dbReference type="PANTHER" id="PTHR34220">
    <property type="entry name" value="SENSOR HISTIDINE KINASE YPDA"/>
    <property type="match status" value="1"/>
</dbReference>
<dbReference type="InterPro" id="IPR010559">
    <property type="entry name" value="Sig_transdc_His_kin_internal"/>
</dbReference>
<dbReference type="PANTHER" id="PTHR34220:SF7">
    <property type="entry name" value="SENSOR HISTIDINE KINASE YPDA"/>
    <property type="match status" value="1"/>
</dbReference>
<feature type="transmembrane region" description="Helical" evidence="1">
    <location>
        <begin position="41"/>
        <end position="62"/>
    </location>
</feature>
<dbReference type="GO" id="GO:0016020">
    <property type="term" value="C:membrane"/>
    <property type="evidence" value="ECO:0007669"/>
    <property type="project" value="InterPro"/>
</dbReference>
<evidence type="ECO:0000313" key="3">
    <source>
        <dbReference type="EMBL" id="NLR90046.1"/>
    </source>
</evidence>
<evidence type="ECO:0000259" key="2">
    <source>
        <dbReference type="Pfam" id="PF06580"/>
    </source>
</evidence>
<dbReference type="GO" id="GO:0000155">
    <property type="term" value="F:phosphorelay sensor kinase activity"/>
    <property type="evidence" value="ECO:0007669"/>
    <property type="project" value="InterPro"/>
</dbReference>
<dbReference type="RefSeq" id="WP_168880725.1">
    <property type="nucleotide sequence ID" value="NZ_JABAIL010000001.1"/>
</dbReference>
<keyword evidence="1" id="KW-1133">Transmembrane helix</keyword>
<sequence length="349" mass="40916">MKFSPLQKFFIRLLIVFLIQLTIKGFDRSFSGFFPLNERAAVFTVVFTSFWLFCWYIISYLNKRIYPGETRIQIGLNILYSLTIGLISNNIYMWGDATIYNNAHLWEEISFINPELTFGLSIIYMMIYMTNLYLKKSINYKEQELQFKELEKEKVLSQYMALKAQIEPHFLFNSLSVLSSIVHTDQNLASDFIIKLSKTLRYIIAQNQHTLVEMSTEMNIVEDYFFLIKTRFNDAVHLQIDLDEPTLKSTYIPPTALQTLIENAIKHNKLSKKQPLKITIGIEENYIIVSNNLNKKETGEENSTGLGLENIRQRYLLIAQENIHIKETKDTFSILLPILNHSNYERFDH</sequence>
<proteinExistence type="predicted"/>
<keyword evidence="1" id="KW-0812">Transmembrane</keyword>
<reference evidence="3 4" key="1">
    <citation type="submission" date="2020-04" db="EMBL/GenBank/DDBJ databases">
        <title>Flammeovirga sp. SR4, a novel species isolated from seawater.</title>
        <authorList>
            <person name="Wang X."/>
        </authorList>
    </citation>
    <scope>NUCLEOTIDE SEQUENCE [LARGE SCALE GENOMIC DNA]</scope>
    <source>
        <strain evidence="3 4">SR4</strain>
    </source>
</reference>
<name>A0A7X8XU63_9BACT</name>
<dbReference type="SUPFAM" id="SSF55874">
    <property type="entry name" value="ATPase domain of HSP90 chaperone/DNA topoisomerase II/histidine kinase"/>
    <property type="match status" value="1"/>
</dbReference>
<feature type="transmembrane region" description="Helical" evidence="1">
    <location>
        <begin position="115"/>
        <end position="134"/>
    </location>
</feature>
<accession>A0A7X8XU63</accession>
<dbReference type="Pfam" id="PF06580">
    <property type="entry name" value="His_kinase"/>
    <property type="match status" value="1"/>
</dbReference>
<organism evidence="3 4">
    <name type="scientific">Flammeovirga agarivorans</name>
    <dbReference type="NCBI Taxonomy" id="2726742"/>
    <lineage>
        <taxon>Bacteria</taxon>
        <taxon>Pseudomonadati</taxon>
        <taxon>Bacteroidota</taxon>
        <taxon>Cytophagia</taxon>
        <taxon>Cytophagales</taxon>
        <taxon>Flammeovirgaceae</taxon>
        <taxon>Flammeovirga</taxon>
    </lineage>
</organism>
<keyword evidence="3" id="KW-0808">Transferase</keyword>